<evidence type="ECO:0000313" key="4">
    <source>
        <dbReference type="EMBL" id="CUV63893.1"/>
    </source>
</evidence>
<evidence type="ECO:0000313" key="1">
    <source>
        <dbReference type="EMBL" id="CUV24057.1"/>
    </source>
</evidence>
<dbReference type="EMBL" id="LN899826">
    <property type="protein sequence ID" value="CUV38844.1"/>
    <property type="molecule type" value="Genomic_DNA"/>
</dbReference>
<gene>
    <name evidence="4" type="ORF">RD1301_v1_4130007</name>
    <name evidence="1" type="ORF">RUN1744_v1_570007</name>
    <name evidence="2" type="ORF">TD1301_v1_1850011</name>
    <name evidence="3" type="ORF">TF3108_v1_190007</name>
</gene>
<accession>A0A0S4VWB2</accession>
<dbReference type="EMBL" id="LN899823">
    <property type="protein sequence ID" value="CUV24057.1"/>
    <property type="molecule type" value="Genomic_DNA"/>
</dbReference>
<evidence type="ECO:0000313" key="3">
    <source>
        <dbReference type="EMBL" id="CUV38844.1"/>
    </source>
</evidence>
<dbReference type="AlphaFoldDB" id="A0A0S4VWB2"/>
<protein>
    <submittedName>
        <fullName evidence="3">Uncharacterized protein</fullName>
    </submittedName>
</protein>
<sequence length="45" mass="4896">MTTQCQRTGLRAAEKTSDVGYGRADLSGGDGVCQLRHGIGRFLRR</sequence>
<evidence type="ECO:0000313" key="2">
    <source>
        <dbReference type="EMBL" id="CUV36075.1"/>
    </source>
</evidence>
<dbReference type="EMBL" id="LN899825">
    <property type="protein sequence ID" value="CUV36075.1"/>
    <property type="molecule type" value="Genomic_DNA"/>
</dbReference>
<name>A0A0S4VWB2_RALSL</name>
<reference evidence="3" key="1">
    <citation type="submission" date="2015-10" db="EMBL/GenBank/DDBJ databases">
        <authorList>
            <person name="Gilbert D.G."/>
        </authorList>
    </citation>
    <scope>NUCLEOTIDE SEQUENCE</scope>
    <source>
        <strain evidence="3">Phyl III-seqv23</strain>
    </source>
</reference>
<proteinExistence type="predicted"/>
<dbReference type="EMBL" id="LN899822">
    <property type="protein sequence ID" value="CUV63893.1"/>
    <property type="molecule type" value="Genomic_DNA"/>
</dbReference>
<organism evidence="3">
    <name type="scientific">Ralstonia solanacearum</name>
    <name type="common">Pseudomonas solanacearum</name>
    <dbReference type="NCBI Taxonomy" id="305"/>
    <lineage>
        <taxon>Bacteria</taxon>
        <taxon>Pseudomonadati</taxon>
        <taxon>Pseudomonadota</taxon>
        <taxon>Betaproteobacteria</taxon>
        <taxon>Burkholderiales</taxon>
        <taxon>Burkholderiaceae</taxon>
        <taxon>Ralstonia</taxon>
        <taxon>Ralstonia solanacearum species complex</taxon>
    </lineage>
</organism>